<organism evidence="1 2">
    <name type="scientific">Hebeloma cylindrosporum</name>
    <dbReference type="NCBI Taxonomy" id="76867"/>
    <lineage>
        <taxon>Eukaryota</taxon>
        <taxon>Fungi</taxon>
        <taxon>Dikarya</taxon>
        <taxon>Basidiomycota</taxon>
        <taxon>Agaricomycotina</taxon>
        <taxon>Agaricomycetes</taxon>
        <taxon>Agaricomycetidae</taxon>
        <taxon>Agaricales</taxon>
        <taxon>Agaricineae</taxon>
        <taxon>Hymenogastraceae</taxon>
        <taxon>Hebeloma</taxon>
    </lineage>
</organism>
<evidence type="ECO:0000313" key="2">
    <source>
        <dbReference type="Proteomes" id="UP000053424"/>
    </source>
</evidence>
<gene>
    <name evidence="1" type="ORF">M413DRAFT_6918</name>
</gene>
<protein>
    <submittedName>
        <fullName evidence="1">Uncharacterized protein</fullName>
    </submittedName>
</protein>
<dbReference type="OrthoDB" id="3271023at2759"/>
<reference evidence="1 2" key="1">
    <citation type="submission" date="2014-04" db="EMBL/GenBank/DDBJ databases">
        <authorList>
            <consortium name="DOE Joint Genome Institute"/>
            <person name="Kuo A."/>
            <person name="Gay G."/>
            <person name="Dore J."/>
            <person name="Kohler A."/>
            <person name="Nagy L.G."/>
            <person name="Floudas D."/>
            <person name="Copeland A."/>
            <person name="Barry K.W."/>
            <person name="Cichocki N."/>
            <person name="Veneault-Fourrey C."/>
            <person name="LaButti K."/>
            <person name="Lindquist E.A."/>
            <person name="Lipzen A."/>
            <person name="Lundell T."/>
            <person name="Morin E."/>
            <person name="Murat C."/>
            <person name="Sun H."/>
            <person name="Tunlid A."/>
            <person name="Henrissat B."/>
            <person name="Grigoriev I.V."/>
            <person name="Hibbett D.S."/>
            <person name="Martin F."/>
            <person name="Nordberg H.P."/>
            <person name="Cantor M.N."/>
            <person name="Hua S.X."/>
        </authorList>
    </citation>
    <scope>NUCLEOTIDE SEQUENCE [LARGE SCALE GENOMIC DNA]</scope>
    <source>
        <strain evidence="2">h7</strain>
    </source>
</reference>
<proteinExistence type="predicted"/>
<reference evidence="2" key="2">
    <citation type="submission" date="2015-01" db="EMBL/GenBank/DDBJ databases">
        <title>Evolutionary Origins and Diversification of the Mycorrhizal Mutualists.</title>
        <authorList>
            <consortium name="DOE Joint Genome Institute"/>
            <consortium name="Mycorrhizal Genomics Consortium"/>
            <person name="Kohler A."/>
            <person name="Kuo A."/>
            <person name="Nagy L.G."/>
            <person name="Floudas D."/>
            <person name="Copeland A."/>
            <person name="Barry K.W."/>
            <person name="Cichocki N."/>
            <person name="Veneault-Fourrey C."/>
            <person name="LaButti K."/>
            <person name="Lindquist E.A."/>
            <person name="Lipzen A."/>
            <person name="Lundell T."/>
            <person name="Morin E."/>
            <person name="Murat C."/>
            <person name="Riley R."/>
            <person name="Ohm R."/>
            <person name="Sun H."/>
            <person name="Tunlid A."/>
            <person name="Henrissat B."/>
            <person name="Grigoriev I.V."/>
            <person name="Hibbett D.S."/>
            <person name="Martin F."/>
        </authorList>
    </citation>
    <scope>NUCLEOTIDE SEQUENCE [LARGE SCALE GENOMIC DNA]</scope>
    <source>
        <strain evidence="2">h7</strain>
    </source>
</reference>
<sequence>MKSISGWSYHTTRDFVLSMEGMRRRRLTKPITNEQRQDLLNYIAELAKVNKVLPVAKKPKRKLRRCDIMEFTAGLLNPNLNFINNYMCIQTMAIGCFLFALGVCPSTVLEHASYAATGEVLKWKDLDWFITGWDEGLGMSIEAFILFNWMKNMRLDDSLFMQTSIKIHLFPLKASSSLPYLQAISI</sequence>
<name>A0A0C2Z301_HEBCY</name>
<accession>A0A0C2Z301</accession>
<keyword evidence="2" id="KW-1185">Reference proteome</keyword>
<evidence type="ECO:0000313" key="1">
    <source>
        <dbReference type="EMBL" id="KIM47657.1"/>
    </source>
</evidence>
<dbReference type="HOGENOM" id="CLU_1454590_0_0_1"/>
<dbReference type="Proteomes" id="UP000053424">
    <property type="component" value="Unassembled WGS sequence"/>
</dbReference>
<dbReference type="EMBL" id="KN831769">
    <property type="protein sequence ID" value="KIM47657.1"/>
    <property type="molecule type" value="Genomic_DNA"/>
</dbReference>
<dbReference type="AlphaFoldDB" id="A0A0C2Z301"/>